<evidence type="ECO:0000313" key="2">
    <source>
        <dbReference type="Proteomes" id="UP000565078"/>
    </source>
</evidence>
<dbReference type="EMBL" id="DUGC01000075">
    <property type="protein sequence ID" value="HIH09980.1"/>
    <property type="molecule type" value="Genomic_DNA"/>
</dbReference>
<organism evidence="1 2">
    <name type="scientific">Candidatus Iainarchaeum sp</name>
    <dbReference type="NCBI Taxonomy" id="3101447"/>
    <lineage>
        <taxon>Archaea</taxon>
        <taxon>Candidatus Iainarchaeota</taxon>
        <taxon>Candidatus Iainarchaeia</taxon>
        <taxon>Candidatus Iainarchaeales</taxon>
        <taxon>Candidatus Iainarchaeaceae</taxon>
        <taxon>Candidatus Iainarchaeum</taxon>
    </lineage>
</organism>
<accession>A0A7J4IYR3</accession>
<evidence type="ECO:0000313" key="1">
    <source>
        <dbReference type="EMBL" id="HIH09980.1"/>
    </source>
</evidence>
<proteinExistence type="predicted"/>
<dbReference type="Proteomes" id="UP000565078">
    <property type="component" value="Unassembled WGS sequence"/>
</dbReference>
<dbReference type="AlphaFoldDB" id="A0A7J4IYR3"/>
<name>A0A7J4IYR3_9ARCH</name>
<gene>
    <name evidence="1" type="ORF">HA254_04915</name>
</gene>
<protein>
    <submittedName>
        <fullName evidence="1">Uncharacterized protein</fullName>
    </submittedName>
</protein>
<reference evidence="2" key="1">
    <citation type="journal article" date="2020" name="bioRxiv">
        <title>A rank-normalized archaeal taxonomy based on genome phylogeny resolves widespread incomplete and uneven classifications.</title>
        <authorList>
            <person name="Rinke C."/>
            <person name="Chuvochina M."/>
            <person name="Mussig A.J."/>
            <person name="Chaumeil P.-A."/>
            <person name="Waite D.W."/>
            <person name="Whitman W.B."/>
            <person name="Parks D.H."/>
            <person name="Hugenholtz P."/>
        </authorList>
    </citation>
    <scope>NUCLEOTIDE SEQUENCE [LARGE SCALE GENOMIC DNA]</scope>
</reference>
<sequence length="346" mass="38215">MNKNLSASVLFVLLLNTAFASTAYAGLFGSTHEAQNFAVQSTKWFPKAAEALKELDAAYGLKTLEFTSGPAREFVANSLEFFAKKEDWAKFWSTIGNTEQSAIKGDKIMQKLTTELNGKEAAKTAMSKLMNSEYGKKAFGTWSEEAVEGLVKAADKGYLGIAERISTKYGDDMAEIEGKGISRGTIETSDEMMYRLADYTKAVRKLGVNDPLEDIGIHQLKKMYRASGSGTVTFVGNEPIKNVGIIKKGEHYFDQVKNEWKGFGHEHFIGARQPFSTSRIEDVKNVFKLKTDDEAFDLIGEAFEKGSKSIEDPNTIIYTKTIAGKDKTIRLITDGKGSLTTVVPRE</sequence>
<comment type="caution">
    <text evidence="1">The sequence shown here is derived from an EMBL/GenBank/DDBJ whole genome shotgun (WGS) entry which is preliminary data.</text>
</comment>